<dbReference type="InterPro" id="IPR045886">
    <property type="entry name" value="ThiF/MoeB/HesA"/>
</dbReference>
<feature type="region of interest" description="Disordered" evidence="1">
    <location>
        <begin position="260"/>
        <end position="299"/>
    </location>
</feature>
<dbReference type="PANTHER" id="PTHR43267:SF1">
    <property type="entry name" value="TRNA THREONYLCARBAMOYLADENOSINE DEHYDRATASE"/>
    <property type="match status" value="1"/>
</dbReference>
<evidence type="ECO:0000313" key="4">
    <source>
        <dbReference type="Proteomes" id="UP001501427"/>
    </source>
</evidence>
<evidence type="ECO:0000313" key="3">
    <source>
        <dbReference type="EMBL" id="GAA0543902.1"/>
    </source>
</evidence>
<dbReference type="InterPro" id="IPR000594">
    <property type="entry name" value="ThiF_NAD_FAD-bd"/>
</dbReference>
<protein>
    <recommendedName>
        <fullName evidence="2">THIF-type NAD/FAD binding fold domain-containing protein</fullName>
    </recommendedName>
</protein>
<gene>
    <name evidence="3" type="ORF">GCM10009546_02430</name>
</gene>
<dbReference type="SUPFAM" id="SSF69572">
    <property type="entry name" value="Activating enzymes of the ubiquitin-like proteins"/>
    <property type="match status" value="1"/>
</dbReference>
<dbReference type="EMBL" id="BAAAHD010000001">
    <property type="protein sequence ID" value="GAA0543902.1"/>
    <property type="molecule type" value="Genomic_DNA"/>
</dbReference>
<dbReference type="Proteomes" id="UP001501427">
    <property type="component" value="Unassembled WGS sequence"/>
</dbReference>
<dbReference type="Gene3D" id="3.40.50.720">
    <property type="entry name" value="NAD(P)-binding Rossmann-like Domain"/>
    <property type="match status" value="1"/>
</dbReference>
<feature type="domain" description="THIF-type NAD/FAD binding fold" evidence="2">
    <location>
        <begin position="13"/>
        <end position="271"/>
    </location>
</feature>
<accession>A0ABP3NJA1</accession>
<dbReference type="InterPro" id="IPR035985">
    <property type="entry name" value="Ubiquitin-activating_enz"/>
</dbReference>
<dbReference type="PANTHER" id="PTHR43267">
    <property type="entry name" value="TRNA THREONYLCARBAMOYLADENOSINE DEHYDRATASE"/>
    <property type="match status" value="1"/>
</dbReference>
<reference evidence="4" key="1">
    <citation type="journal article" date="2019" name="Int. J. Syst. Evol. Microbiol.">
        <title>The Global Catalogue of Microorganisms (GCM) 10K type strain sequencing project: providing services to taxonomists for standard genome sequencing and annotation.</title>
        <authorList>
            <consortium name="The Broad Institute Genomics Platform"/>
            <consortium name="The Broad Institute Genome Sequencing Center for Infectious Disease"/>
            <person name="Wu L."/>
            <person name="Ma J."/>
        </authorList>
    </citation>
    <scope>NUCLEOTIDE SEQUENCE [LARGE SCALE GENOMIC DNA]</scope>
    <source>
        <strain evidence="4">JCM 10667</strain>
    </source>
</reference>
<evidence type="ECO:0000256" key="1">
    <source>
        <dbReference type="SAM" id="MobiDB-lite"/>
    </source>
</evidence>
<sequence length="299" mass="31226">MHPVTITRDTDRHDRQVRAFGQDGQRRLNSTTAAVIGLGGIGSLLVQGLAHLGIGRLITVDPDRVEPTNLNRLAGATSTDARDGTTKAEVAARTAAHIDQDISVHAVPASVLDTGVWSSLRCADLIFGAVDGHAPRWALNVLAVQYPRPYIDTGAEITTRPTGPLDVSGHVATVMPGGPCLLCLSGYDPAAASMELDPVLTAAKRSAGYLRDAPDEPTPSVIFLNQTIAGIALGEALNLLTGWHPPRPYTLIDLAGPALTPIDADPQPDCPACGPDSPRGEGDAAPPPHFSTPAPPPHH</sequence>
<dbReference type="Pfam" id="PF00899">
    <property type="entry name" value="ThiF"/>
    <property type="match status" value="1"/>
</dbReference>
<evidence type="ECO:0000259" key="2">
    <source>
        <dbReference type="Pfam" id="PF00899"/>
    </source>
</evidence>
<name>A0ABP3NJA1_9ACTN</name>
<proteinExistence type="predicted"/>
<feature type="compositionally biased region" description="Pro residues" evidence="1">
    <location>
        <begin position="285"/>
        <end position="299"/>
    </location>
</feature>
<organism evidence="3 4">
    <name type="scientific">Actinomadura livida</name>
    <dbReference type="NCBI Taxonomy" id="79909"/>
    <lineage>
        <taxon>Bacteria</taxon>
        <taxon>Bacillati</taxon>
        <taxon>Actinomycetota</taxon>
        <taxon>Actinomycetes</taxon>
        <taxon>Streptosporangiales</taxon>
        <taxon>Thermomonosporaceae</taxon>
        <taxon>Actinomadura</taxon>
    </lineage>
</organism>
<comment type="caution">
    <text evidence="3">The sequence shown here is derived from an EMBL/GenBank/DDBJ whole genome shotgun (WGS) entry which is preliminary data.</text>
</comment>
<keyword evidence="4" id="KW-1185">Reference proteome</keyword>